<proteinExistence type="predicted"/>
<dbReference type="PANTHER" id="PTHR33112">
    <property type="entry name" value="DOMAIN PROTEIN, PUTATIVE-RELATED"/>
    <property type="match status" value="1"/>
</dbReference>
<dbReference type="STRING" id="363999.A0A439DFQ8"/>
<reference evidence="2 3" key="1">
    <citation type="submission" date="2018-12" db="EMBL/GenBank/DDBJ databases">
        <title>Draft genome sequence of Xylaria grammica IHI A82.</title>
        <authorList>
            <person name="Buettner E."/>
            <person name="Kellner H."/>
        </authorList>
    </citation>
    <scope>NUCLEOTIDE SEQUENCE [LARGE SCALE GENOMIC DNA]</scope>
    <source>
        <strain evidence="2 3">IHI A82</strain>
    </source>
</reference>
<dbReference type="Pfam" id="PF06985">
    <property type="entry name" value="HET"/>
    <property type="match status" value="1"/>
</dbReference>
<gene>
    <name evidence="2" type="ORF">EKO27_g1893</name>
</gene>
<name>A0A439DFQ8_9PEZI</name>
<evidence type="ECO:0000259" key="1">
    <source>
        <dbReference type="Pfam" id="PF06985"/>
    </source>
</evidence>
<dbReference type="AlphaFoldDB" id="A0A439DFQ8"/>
<evidence type="ECO:0000313" key="3">
    <source>
        <dbReference type="Proteomes" id="UP000286045"/>
    </source>
</evidence>
<evidence type="ECO:0000313" key="2">
    <source>
        <dbReference type="EMBL" id="RWA13209.1"/>
    </source>
</evidence>
<dbReference type="Proteomes" id="UP000286045">
    <property type="component" value="Unassembled WGS sequence"/>
</dbReference>
<organism evidence="2 3">
    <name type="scientific">Xylaria grammica</name>
    <dbReference type="NCBI Taxonomy" id="363999"/>
    <lineage>
        <taxon>Eukaryota</taxon>
        <taxon>Fungi</taxon>
        <taxon>Dikarya</taxon>
        <taxon>Ascomycota</taxon>
        <taxon>Pezizomycotina</taxon>
        <taxon>Sordariomycetes</taxon>
        <taxon>Xylariomycetidae</taxon>
        <taxon>Xylariales</taxon>
        <taxon>Xylariaceae</taxon>
        <taxon>Xylaria</taxon>
    </lineage>
</organism>
<feature type="domain" description="Heterokaryon incompatibility" evidence="1">
    <location>
        <begin position="174"/>
        <end position="333"/>
    </location>
</feature>
<dbReference type="EMBL" id="RYZI01000032">
    <property type="protein sequence ID" value="RWA13209.1"/>
    <property type="molecule type" value="Genomic_DNA"/>
</dbReference>
<dbReference type="InterPro" id="IPR010730">
    <property type="entry name" value="HET"/>
</dbReference>
<keyword evidence="3" id="KW-1185">Reference proteome</keyword>
<sequence>MTLPPGGYGKREFLRISKTTDEIHRLSETGCHLFSLISTRIKIPPQEYRNREEGGWSKTRPTEVVEEGSAIIVMQFILDQPLSINVVLSFGDSAYYMDFFPLAQPGLPHLASPVNANPGSEKSIQLIRSWLTACSLGHGCGIDSLPSSLPTFLLAVGNEQIRLMEMAGKPKDRYVALSYCWGTEKQKTLLEKNNKQQLLRDIPLESLDKTILEAIEITRRIGFRYIWIDALCIVQDGEEAKARKIARMHEIYRDATLTLIASQGAGVRDGLLPKRDVVGGPKPHHVFGLPCLDEEGTSPGNNTLILLPKYYASLELLGIKHEPWVQRAWTLQEAVIPRRCLRFGAEKTTWDCHNAEKEYRDSDGWYYLSFEGNIDGNDRLLDKARGMMEQIRSNGQADKKQLWATWDQLVDEFSSRDIKYQSDRLPAISSIAREFSRFLGDDYICGLWKSRLYLCLLWHRKEPGQRSAIQSGYIPSWSWAASLGLTARPGLQVSKDESFEVLKYHVVPTLGGDEYGAVESASLCVKGLIVPVPQAIIDDKRADILGLSTRAQDLGFEMMGYREKPGYFRRDIKAGTFRKSDAERLLQAEARDQLMQQGRVRDLFSNLIHAEVRMDNPEEVSPYEGYREPRDKLNDLSFLILGHSTNIWDQYLGPCGLLVAKRENNTCFHRVGFFYVRNVWGLGGDGKGRVVSKHCVDDYRSRVLYLWGGEESVREVTLV</sequence>
<dbReference type="PANTHER" id="PTHR33112:SF16">
    <property type="entry name" value="HETEROKARYON INCOMPATIBILITY DOMAIN-CONTAINING PROTEIN"/>
    <property type="match status" value="1"/>
</dbReference>
<comment type="caution">
    <text evidence="2">The sequence shown here is derived from an EMBL/GenBank/DDBJ whole genome shotgun (WGS) entry which is preliminary data.</text>
</comment>
<accession>A0A439DFQ8</accession>
<protein>
    <recommendedName>
        <fullName evidence="1">Heterokaryon incompatibility domain-containing protein</fullName>
    </recommendedName>
</protein>